<dbReference type="EMBL" id="KZ825809">
    <property type="protein sequence ID" value="PYH98666.1"/>
    <property type="molecule type" value="Genomic_DNA"/>
</dbReference>
<keyword evidence="2" id="KW-1185">Reference proteome</keyword>
<proteinExistence type="predicted"/>
<organism evidence="1 2">
    <name type="scientific">Aspergillus ellipticus CBS 707.79</name>
    <dbReference type="NCBI Taxonomy" id="1448320"/>
    <lineage>
        <taxon>Eukaryota</taxon>
        <taxon>Fungi</taxon>
        <taxon>Dikarya</taxon>
        <taxon>Ascomycota</taxon>
        <taxon>Pezizomycotina</taxon>
        <taxon>Eurotiomycetes</taxon>
        <taxon>Eurotiomycetidae</taxon>
        <taxon>Eurotiales</taxon>
        <taxon>Aspergillaceae</taxon>
        <taxon>Aspergillus</taxon>
        <taxon>Aspergillus subgen. Circumdati</taxon>
    </lineage>
</organism>
<dbReference type="OrthoDB" id="4472682at2759"/>
<name>A0A319DM87_9EURO</name>
<reference evidence="1 2" key="1">
    <citation type="submission" date="2018-02" db="EMBL/GenBank/DDBJ databases">
        <title>The genomes of Aspergillus section Nigri reveals drivers in fungal speciation.</title>
        <authorList>
            <consortium name="DOE Joint Genome Institute"/>
            <person name="Vesth T.C."/>
            <person name="Nybo J."/>
            <person name="Theobald S."/>
            <person name="Brandl J."/>
            <person name="Frisvad J.C."/>
            <person name="Nielsen K.F."/>
            <person name="Lyhne E.K."/>
            <person name="Kogle M.E."/>
            <person name="Kuo A."/>
            <person name="Riley R."/>
            <person name="Clum A."/>
            <person name="Nolan M."/>
            <person name="Lipzen A."/>
            <person name="Salamov A."/>
            <person name="Henrissat B."/>
            <person name="Wiebenga A."/>
            <person name="De vries R.P."/>
            <person name="Grigoriev I.V."/>
            <person name="Mortensen U.H."/>
            <person name="Andersen M.R."/>
            <person name="Baker S.E."/>
        </authorList>
    </citation>
    <scope>NUCLEOTIDE SEQUENCE [LARGE SCALE GENOMIC DNA]</scope>
    <source>
        <strain evidence="1 2">CBS 707.79</strain>
    </source>
</reference>
<evidence type="ECO:0000313" key="1">
    <source>
        <dbReference type="EMBL" id="PYH98666.1"/>
    </source>
</evidence>
<sequence>MAYTNILSADSYEGTVDGITIKWGPNAKTRLPTDASIFGVDAVAMKAATEHFAHVSAKRLDKTTAIILGSFHNTTTVTGTGEKKVARCHITLKLNPGGVKVHVNVDLPEGGPMEDTEWQGESVILKNTATSDPNLSVGDYLE</sequence>
<protein>
    <submittedName>
        <fullName evidence="1">Uncharacterized protein</fullName>
    </submittedName>
</protein>
<dbReference type="VEuPathDB" id="FungiDB:BO71DRAFT_405979"/>
<dbReference type="Proteomes" id="UP000247810">
    <property type="component" value="Unassembled WGS sequence"/>
</dbReference>
<evidence type="ECO:0000313" key="2">
    <source>
        <dbReference type="Proteomes" id="UP000247810"/>
    </source>
</evidence>
<accession>A0A319DM87</accession>
<gene>
    <name evidence="1" type="ORF">BO71DRAFT_405979</name>
</gene>
<dbReference type="AlphaFoldDB" id="A0A319DM87"/>